<dbReference type="EMBL" id="BGPR01003965">
    <property type="protein sequence ID" value="GBM94373.1"/>
    <property type="molecule type" value="Genomic_DNA"/>
</dbReference>
<name>A0A4Y2JVJ6_ARAVE</name>
<protein>
    <submittedName>
        <fullName evidence="1">Uncharacterized protein</fullName>
    </submittedName>
</protein>
<dbReference type="AlphaFoldDB" id="A0A4Y2JVJ6"/>
<comment type="caution">
    <text evidence="1">The sequence shown here is derived from an EMBL/GenBank/DDBJ whole genome shotgun (WGS) entry which is preliminary data.</text>
</comment>
<proteinExistence type="predicted"/>
<organism evidence="1 2">
    <name type="scientific">Araneus ventricosus</name>
    <name type="common">Orbweaver spider</name>
    <name type="synonym">Epeira ventricosa</name>
    <dbReference type="NCBI Taxonomy" id="182803"/>
    <lineage>
        <taxon>Eukaryota</taxon>
        <taxon>Metazoa</taxon>
        <taxon>Ecdysozoa</taxon>
        <taxon>Arthropoda</taxon>
        <taxon>Chelicerata</taxon>
        <taxon>Arachnida</taxon>
        <taxon>Araneae</taxon>
        <taxon>Araneomorphae</taxon>
        <taxon>Entelegynae</taxon>
        <taxon>Araneoidea</taxon>
        <taxon>Araneidae</taxon>
        <taxon>Araneus</taxon>
    </lineage>
</organism>
<dbReference type="OrthoDB" id="6932368at2759"/>
<sequence length="107" mass="11956">MIAEVTSPIIGADFLKHFNLVIHLRKRRLIDAQTSLYTLGTLSKNSQPSIITMDTTSDLKSVLSEFPDITNPSLIGKSATHDTVHYIITRGPPVKAKPRYTQNYTML</sequence>
<gene>
    <name evidence="1" type="ORF">AVEN_266407_1</name>
</gene>
<accession>A0A4Y2JVJ6</accession>
<keyword evidence="2" id="KW-1185">Reference proteome</keyword>
<dbReference type="Proteomes" id="UP000499080">
    <property type="component" value="Unassembled WGS sequence"/>
</dbReference>
<evidence type="ECO:0000313" key="2">
    <source>
        <dbReference type="Proteomes" id="UP000499080"/>
    </source>
</evidence>
<evidence type="ECO:0000313" key="1">
    <source>
        <dbReference type="EMBL" id="GBM94373.1"/>
    </source>
</evidence>
<reference evidence="1 2" key="1">
    <citation type="journal article" date="2019" name="Sci. Rep.">
        <title>Orb-weaving spider Araneus ventricosus genome elucidates the spidroin gene catalogue.</title>
        <authorList>
            <person name="Kono N."/>
            <person name="Nakamura H."/>
            <person name="Ohtoshi R."/>
            <person name="Moran D.A.P."/>
            <person name="Shinohara A."/>
            <person name="Yoshida Y."/>
            <person name="Fujiwara M."/>
            <person name="Mori M."/>
            <person name="Tomita M."/>
            <person name="Arakawa K."/>
        </authorList>
    </citation>
    <scope>NUCLEOTIDE SEQUENCE [LARGE SCALE GENOMIC DNA]</scope>
</reference>